<feature type="compositionally biased region" description="Basic and acidic residues" evidence="1">
    <location>
        <begin position="72"/>
        <end position="83"/>
    </location>
</feature>
<dbReference type="Proteomes" id="UP000694402">
    <property type="component" value="Unassembled WGS sequence"/>
</dbReference>
<accession>A0AAZ3R9H6</accession>
<name>A0AAZ3R9H6_ONCTS</name>
<feature type="region of interest" description="Disordered" evidence="1">
    <location>
        <begin position="1"/>
        <end position="90"/>
    </location>
</feature>
<dbReference type="GeneTree" id="ENSGT01120000278055"/>
<proteinExistence type="predicted"/>
<sequence>MNSAASGAADFPVAASDNSTARLHRAPSPTKSRECAPKPAQKSSSRSKNIVSKGGSRNKVGNEGLRTAVKADASREEGTEEIFHQPIDSQTRRSSLRLSCLKGESSQHIGSYRPDGSTGCRRNRSGEYVGCVPGLGLWSGGCLQTELIHFHLHKKLKRSGSKMHTKAERAPGAEASAETEPATEAIEAEPVTQQDEGPEDELERLVDENEDLKVWRH</sequence>
<feature type="compositionally biased region" description="Polar residues" evidence="1">
    <location>
        <begin position="41"/>
        <end position="50"/>
    </location>
</feature>
<reference evidence="2" key="2">
    <citation type="submission" date="2025-08" db="UniProtKB">
        <authorList>
            <consortium name="Ensembl"/>
        </authorList>
    </citation>
    <scope>IDENTIFICATION</scope>
</reference>
<protein>
    <submittedName>
        <fullName evidence="2">Uncharacterized protein</fullName>
    </submittedName>
</protein>
<feature type="region of interest" description="Disordered" evidence="1">
    <location>
        <begin position="158"/>
        <end position="217"/>
    </location>
</feature>
<evidence type="ECO:0000256" key="1">
    <source>
        <dbReference type="SAM" id="MobiDB-lite"/>
    </source>
</evidence>
<feature type="compositionally biased region" description="Low complexity" evidence="1">
    <location>
        <begin position="172"/>
        <end position="192"/>
    </location>
</feature>
<reference evidence="3" key="1">
    <citation type="journal article" date="2018" name="PLoS ONE">
        <title>Chinook salmon (Oncorhynchus tshawytscha) genome and transcriptome.</title>
        <authorList>
            <person name="Christensen K.A."/>
            <person name="Leong J.S."/>
            <person name="Sakhrani D."/>
            <person name="Biagi C.A."/>
            <person name="Minkley D.R."/>
            <person name="Withler R.E."/>
            <person name="Rondeau E.B."/>
            <person name="Koop B.F."/>
            <person name="Devlin R.H."/>
        </authorList>
    </citation>
    <scope>NUCLEOTIDE SEQUENCE [LARGE SCALE GENOMIC DNA]</scope>
</reference>
<evidence type="ECO:0000313" key="3">
    <source>
        <dbReference type="Proteomes" id="UP000694402"/>
    </source>
</evidence>
<evidence type="ECO:0000313" key="2">
    <source>
        <dbReference type="Ensembl" id="ENSOTSP00005136754.1"/>
    </source>
</evidence>
<reference evidence="2" key="3">
    <citation type="submission" date="2025-09" db="UniProtKB">
        <authorList>
            <consortium name="Ensembl"/>
        </authorList>
    </citation>
    <scope>IDENTIFICATION</scope>
</reference>
<keyword evidence="3" id="KW-1185">Reference proteome</keyword>
<organism evidence="2 3">
    <name type="scientific">Oncorhynchus tshawytscha</name>
    <name type="common">Chinook salmon</name>
    <name type="synonym">Salmo tshawytscha</name>
    <dbReference type="NCBI Taxonomy" id="74940"/>
    <lineage>
        <taxon>Eukaryota</taxon>
        <taxon>Metazoa</taxon>
        <taxon>Chordata</taxon>
        <taxon>Craniata</taxon>
        <taxon>Vertebrata</taxon>
        <taxon>Euteleostomi</taxon>
        <taxon>Actinopterygii</taxon>
        <taxon>Neopterygii</taxon>
        <taxon>Teleostei</taxon>
        <taxon>Protacanthopterygii</taxon>
        <taxon>Salmoniformes</taxon>
        <taxon>Salmonidae</taxon>
        <taxon>Salmoninae</taxon>
        <taxon>Oncorhynchus</taxon>
    </lineage>
</organism>
<dbReference type="AlphaFoldDB" id="A0AAZ3R9H6"/>
<dbReference type="Ensembl" id="ENSOTST00005156326.1">
    <property type="protein sequence ID" value="ENSOTSP00005136754.1"/>
    <property type="gene ID" value="ENSOTSG00005056992.1"/>
</dbReference>
<feature type="compositionally biased region" description="Basic and acidic residues" evidence="1">
    <location>
        <begin position="203"/>
        <end position="217"/>
    </location>
</feature>